<feature type="transmembrane region" description="Helical" evidence="1">
    <location>
        <begin position="21"/>
        <end position="42"/>
    </location>
</feature>
<dbReference type="EMBL" id="JAYMCU010000008">
    <property type="protein sequence ID" value="MEC3935958.1"/>
    <property type="molecule type" value="Genomic_DNA"/>
</dbReference>
<sequence>MEFSKDDSHPYDWLFISFSKPLAMLGIQTFILFAGVILTAALHEPSLLTKFGTLSTLPGILLTMAPIFYKGVYRAFEVHPSDMGDYPMGSDGKPSVTTVESRKLSMNIVIGTVMVSISTIISAFGDLFF</sequence>
<accession>A0ABU6I311</accession>
<name>A0ABU6I311_9ENTR</name>
<feature type="transmembrane region" description="Helical" evidence="1">
    <location>
        <begin position="48"/>
        <end position="69"/>
    </location>
</feature>
<keyword evidence="1" id="KW-0472">Membrane</keyword>
<comment type="caution">
    <text evidence="2">The sequence shown here is derived from an EMBL/GenBank/DDBJ whole genome shotgun (WGS) entry which is preliminary data.</text>
</comment>
<dbReference type="RefSeq" id="WP_234548910.1">
    <property type="nucleotide sequence ID" value="NZ_JAKCMX010000024.1"/>
</dbReference>
<keyword evidence="3" id="KW-1185">Reference proteome</keyword>
<dbReference type="Proteomes" id="UP001357437">
    <property type="component" value="Unassembled WGS sequence"/>
</dbReference>
<keyword evidence="1" id="KW-1133">Transmembrane helix</keyword>
<evidence type="ECO:0000256" key="1">
    <source>
        <dbReference type="SAM" id="Phobius"/>
    </source>
</evidence>
<evidence type="ECO:0000313" key="3">
    <source>
        <dbReference type="Proteomes" id="UP001357437"/>
    </source>
</evidence>
<evidence type="ECO:0000313" key="2">
    <source>
        <dbReference type="EMBL" id="MEC3935958.1"/>
    </source>
</evidence>
<proteinExistence type="predicted"/>
<feature type="transmembrane region" description="Helical" evidence="1">
    <location>
        <begin position="104"/>
        <end position="124"/>
    </location>
</feature>
<protein>
    <submittedName>
        <fullName evidence="2">Uncharacterized protein</fullName>
    </submittedName>
</protein>
<keyword evidence="1" id="KW-0812">Transmembrane</keyword>
<reference evidence="2 3" key="1">
    <citation type="submission" date="2024-01" db="EMBL/GenBank/DDBJ databases">
        <title>Comparative Genomics of Leclercia adecarboxylata Strains Isolated from Several Sources.</title>
        <authorList>
            <person name="Yescas-Zazueta V."/>
            <person name="Balbuena-Alonso M.G."/>
            <person name="Valencia D."/>
            <person name="Mendez-Pfeiffer P.A."/>
            <person name="Ballesteros-Monrreal M.G."/>
            <person name="Rocha-Gracia R.D.C."/>
            <person name="Barrios-Villa E."/>
        </authorList>
    </citation>
    <scope>NUCLEOTIDE SEQUENCE [LARGE SCALE GENOMIC DNA]</scope>
    <source>
        <strain evidence="2 3">33MEM</strain>
    </source>
</reference>
<gene>
    <name evidence="2" type="ORF">VOF76_07235</name>
</gene>
<organism evidence="2 3">
    <name type="scientific">Leclercia adecarboxylata</name>
    <dbReference type="NCBI Taxonomy" id="83655"/>
    <lineage>
        <taxon>Bacteria</taxon>
        <taxon>Pseudomonadati</taxon>
        <taxon>Pseudomonadota</taxon>
        <taxon>Gammaproteobacteria</taxon>
        <taxon>Enterobacterales</taxon>
        <taxon>Enterobacteriaceae</taxon>
        <taxon>Leclercia</taxon>
    </lineage>
</organism>